<organism evidence="1 2">
    <name type="scientific">Paenibacillus hemerocallicola</name>
    <dbReference type="NCBI Taxonomy" id="1172614"/>
    <lineage>
        <taxon>Bacteria</taxon>
        <taxon>Bacillati</taxon>
        <taxon>Bacillota</taxon>
        <taxon>Bacilli</taxon>
        <taxon>Bacillales</taxon>
        <taxon>Paenibacillaceae</taxon>
        <taxon>Paenibacillus</taxon>
    </lineage>
</organism>
<sequence length="82" mass="8927">MPNMADQREEHGSADIAATRTRNISHWLCVGDGAPGTWRAFGSGWGTTAERPTLAASDAGYQYMDSDLNKTILWNGEAWLGI</sequence>
<keyword evidence="2" id="KW-1185">Reference proteome</keyword>
<name>A0A5C4SYW9_9BACL</name>
<accession>A0A5C4SYW9</accession>
<dbReference type="OrthoDB" id="2488735at2"/>
<proteinExistence type="predicted"/>
<dbReference type="Proteomes" id="UP000307943">
    <property type="component" value="Unassembled WGS sequence"/>
</dbReference>
<dbReference type="AlphaFoldDB" id="A0A5C4SYW9"/>
<comment type="caution">
    <text evidence="1">The sequence shown here is derived from an EMBL/GenBank/DDBJ whole genome shotgun (WGS) entry which is preliminary data.</text>
</comment>
<reference evidence="1 2" key="1">
    <citation type="submission" date="2019-05" db="EMBL/GenBank/DDBJ databases">
        <title>We sequenced the genome of Paenibacillus hemerocallicola KCTC 33185 for further insight into its adaptation and study the phylogeny of Paenibacillus.</title>
        <authorList>
            <person name="Narsing Rao M.P."/>
        </authorList>
    </citation>
    <scope>NUCLEOTIDE SEQUENCE [LARGE SCALE GENOMIC DNA]</scope>
    <source>
        <strain evidence="1 2">KCTC 33185</strain>
    </source>
</reference>
<gene>
    <name evidence="1" type="ORF">FE784_32790</name>
</gene>
<protein>
    <submittedName>
        <fullName evidence="1">Uncharacterized protein</fullName>
    </submittedName>
</protein>
<evidence type="ECO:0000313" key="1">
    <source>
        <dbReference type="EMBL" id="TNJ62008.1"/>
    </source>
</evidence>
<evidence type="ECO:0000313" key="2">
    <source>
        <dbReference type="Proteomes" id="UP000307943"/>
    </source>
</evidence>
<dbReference type="EMBL" id="VDCQ01000067">
    <property type="protein sequence ID" value="TNJ62008.1"/>
    <property type="molecule type" value="Genomic_DNA"/>
</dbReference>
<dbReference type="RefSeq" id="WP_139606470.1">
    <property type="nucleotide sequence ID" value="NZ_VDCQ01000067.1"/>
</dbReference>